<evidence type="ECO:0000259" key="11">
    <source>
        <dbReference type="Pfam" id="PF18317"/>
    </source>
</evidence>
<dbReference type="InterPro" id="IPR022893">
    <property type="entry name" value="Shikimate_DH_fam"/>
</dbReference>
<feature type="binding site" evidence="8">
    <location>
        <position position="226"/>
    </location>
    <ligand>
        <name>NADP(+)</name>
        <dbReference type="ChEBI" id="CHEBI:58349"/>
    </ligand>
</feature>
<feature type="binding site" evidence="8">
    <location>
        <begin position="18"/>
        <end position="20"/>
    </location>
    <ligand>
        <name>shikimate</name>
        <dbReference type="ChEBI" id="CHEBI:36208"/>
    </ligand>
</feature>
<comment type="function">
    <text evidence="8">Involved in the biosynthesis of the chorismate, which leads to the biosynthesis of aromatic amino acids. Catalyzes the reversible NADPH linked reduction of 3-dehydroshikimate (DHSA) to yield shikimate (SA).</text>
</comment>
<dbReference type="Gene3D" id="3.40.50.10860">
    <property type="entry name" value="Leucine Dehydrogenase, chain A, domain 1"/>
    <property type="match status" value="1"/>
</dbReference>
<dbReference type="PANTHER" id="PTHR21089:SF1">
    <property type="entry name" value="BIFUNCTIONAL 3-DEHYDROQUINATE DEHYDRATASE_SHIKIMATE DEHYDROGENASE, CHLOROPLASTIC"/>
    <property type="match status" value="1"/>
</dbReference>
<feature type="binding site" evidence="8">
    <location>
        <position position="228"/>
    </location>
    <ligand>
        <name>shikimate</name>
        <dbReference type="ChEBI" id="CHEBI:36208"/>
    </ligand>
</feature>
<feature type="domain" description="SDH C-terminal" evidence="11">
    <location>
        <begin position="249"/>
        <end position="279"/>
    </location>
</feature>
<dbReference type="CDD" id="cd01065">
    <property type="entry name" value="NAD_bind_Shikimate_DH"/>
    <property type="match status" value="1"/>
</dbReference>
<feature type="active site" description="Proton acceptor" evidence="8">
    <location>
        <position position="69"/>
    </location>
</feature>
<dbReference type="InterPro" id="IPR036291">
    <property type="entry name" value="NAD(P)-bd_dom_sf"/>
</dbReference>
<dbReference type="NCBIfam" id="NF001319">
    <property type="entry name" value="PRK00258.3-3"/>
    <property type="match status" value="1"/>
</dbReference>
<comment type="caution">
    <text evidence="8">Lacks conserved residue(s) required for the propagation of feature annotation.</text>
</comment>
<evidence type="ECO:0000256" key="2">
    <source>
        <dbReference type="ARBA" id="ARBA00012962"/>
    </source>
</evidence>
<evidence type="ECO:0000256" key="8">
    <source>
        <dbReference type="HAMAP-Rule" id="MF_00222"/>
    </source>
</evidence>
<dbReference type="GO" id="GO:0009073">
    <property type="term" value="P:aromatic amino acid family biosynthetic process"/>
    <property type="evidence" value="ECO:0007669"/>
    <property type="project" value="UniProtKB-KW"/>
</dbReference>
<evidence type="ECO:0000256" key="4">
    <source>
        <dbReference type="ARBA" id="ARBA00022857"/>
    </source>
</evidence>
<feature type="domain" description="Shikimate dehydrogenase substrate binding N-terminal" evidence="10">
    <location>
        <begin position="10"/>
        <end position="92"/>
    </location>
</feature>
<reference evidence="12" key="1">
    <citation type="submission" date="2020-07" db="EMBL/GenBank/DDBJ databases">
        <title>Huge and variable diversity of episymbiotic CPR bacteria and DPANN archaea in groundwater ecosystems.</title>
        <authorList>
            <person name="He C.Y."/>
            <person name="Keren R."/>
            <person name="Whittaker M."/>
            <person name="Farag I.F."/>
            <person name="Doudna J."/>
            <person name="Cate J.H.D."/>
            <person name="Banfield J.F."/>
        </authorList>
    </citation>
    <scope>NUCLEOTIDE SEQUENCE</scope>
    <source>
        <strain evidence="12">NC_groundwater_717_Ag_S-0.2um_59_8</strain>
    </source>
</reference>
<feature type="binding site" evidence="8">
    <location>
        <position position="249"/>
    </location>
    <ligand>
        <name>NADP(+)</name>
        <dbReference type="ChEBI" id="CHEBI:58349"/>
    </ligand>
</feature>
<feature type="binding site" evidence="8">
    <location>
        <position position="105"/>
    </location>
    <ligand>
        <name>shikimate</name>
        <dbReference type="ChEBI" id="CHEBI:36208"/>
    </ligand>
</feature>
<evidence type="ECO:0000256" key="5">
    <source>
        <dbReference type="ARBA" id="ARBA00023002"/>
    </source>
</evidence>
<evidence type="ECO:0000259" key="9">
    <source>
        <dbReference type="Pfam" id="PF01488"/>
    </source>
</evidence>
<keyword evidence="3 8" id="KW-0028">Amino-acid biosynthesis</keyword>
<protein>
    <recommendedName>
        <fullName evidence="2 8">Shikimate dehydrogenase (NADP(+))</fullName>
        <shortName evidence="8">SDH</shortName>
        <ecNumber evidence="2 8">1.1.1.25</ecNumber>
    </recommendedName>
</protein>
<dbReference type="GO" id="GO:0009423">
    <property type="term" value="P:chorismate biosynthetic process"/>
    <property type="evidence" value="ECO:0007669"/>
    <property type="project" value="UniProtKB-UniRule"/>
</dbReference>
<feature type="binding site" evidence="8">
    <location>
        <position position="256"/>
    </location>
    <ligand>
        <name>shikimate</name>
        <dbReference type="ChEBI" id="CHEBI:36208"/>
    </ligand>
</feature>
<name>A0A932GP45_UNCTE</name>
<dbReference type="InterPro" id="IPR041121">
    <property type="entry name" value="SDH_C"/>
</dbReference>
<comment type="caution">
    <text evidence="12">The sequence shown here is derived from an EMBL/GenBank/DDBJ whole genome shotgun (WGS) entry which is preliminary data.</text>
</comment>
<sequence>MAPPPKILGIIGHPVSHSLSPVMQNAAIQYKSLNYVYVAFEVLPHLLGRAIRGIPGLGISGVNVTVPHKEAVLPFLDRISPEARFIGAVNTIVREKEELIGYNTDGIGFSRALAQEGNSSLAGKALLLLGAGGAARAVAAQAATEGARELIIANRSLPRAQRLETDLLGKFPDLQCRSLPLDSTAIEPLLPTVDLLVNATTRGMRPGDPPPVSLAGLPRHTMVYDLIYNPPVTELIRISRQRGNPALNGLGMLIYQGAASFELWTGSAAPIDVMKKALEIALGSPNAGD</sequence>
<dbReference type="PANTHER" id="PTHR21089">
    <property type="entry name" value="SHIKIMATE DEHYDROGENASE"/>
    <property type="match status" value="1"/>
</dbReference>
<feature type="binding site" evidence="8">
    <location>
        <position position="65"/>
    </location>
    <ligand>
        <name>shikimate</name>
        <dbReference type="ChEBI" id="CHEBI:36208"/>
    </ligand>
</feature>
<comment type="subunit">
    <text evidence="8">Homodimer.</text>
</comment>
<dbReference type="Pfam" id="PF18317">
    <property type="entry name" value="SDH_C"/>
    <property type="match status" value="1"/>
</dbReference>
<dbReference type="InterPro" id="IPR013708">
    <property type="entry name" value="Shikimate_DH-bd_N"/>
</dbReference>
<evidence type="ECO:0000256" key="1">
    <source>
        <dbReference type="ARBA" id="ARBA00004871"/>
    </source>
</evidence>
<feature type="domain" description="Quinate/shikimate 5-dehydrogenase/glutamyl-tRNA reductase" evidence="9">
    <location>
        <begin position="113"/>
        <end position="200"/>
    </location>
</feature>
<dbReference type="EMBL" id="JACPSX010000101">
    <property type="protein sequence ID" value="MBI3014523.1"/>
    <property type="molecule type" value="Genomic_DNA"/>
</dbReference>
<dbReference type="InterPro" id="IPR046346">
    <property type="entry name" value="Aminoacid_DH-like_N_sf"/>
</dbReference>
<feature type="binding site" evidence="8">
    <location>
        <begin position="130"/>
        <end position="134"/>
    </location>
    <ligand>
        <name>NADP(+)</name>
        <dbReference type="ChEBI" id="CHEBI:58349"/>
    </ligand>
</feature>
<comment type="pathway">
    <text evidence="1 8">Metabolic intermediate biosynthesis; chorismate biosynthesis; chorismate from D-erythrose 4-phosphate and phosphoenolpyruvate: step 4/7.</text>
</comment>
<dbReference type="InterPro" id="IPR006151">
    <property type="entry name" value="Shikm_DH/Glu-tRNA_Rdtase"/>
</dbReference>
<dbReference type="Pfam" id="PF01488">
    <property type="entry name" value="Shikimate_DH"/>
    <property type="match status" value="1"/>
</dbReference>
<dbReference type="HAMAP" id="MF_00222">
    <property type="entry name" value="Shikimate_DH_AroE"/>
    <property type="match status" value="1"/>
</dbReference>
<keyword evidence="5 8" id="KW-0560">Oxidoreductase</keyword>
<dbReference type="NCBIfam" id="TIGR00507">
    <property type="entry name" value="aroE"/>
    <property type="match status" value="1"/>
</dbReference>
<dbReference type="SUPFAM" id="SSF53223">
    <property type="entry name" value="Aminoacid dehydrogenase-like, N-terminal domain"/>
    <property type="match status" value="1"/>
</dbReference>
<dbReference type="SUPFAM" id="SSF51735">
    <property type="entry name" value="NAD(P)-binding Rossmann-fold domains"/>
    <property type="match status" value="1"/>
</dbReference>
<feature type="binding site" evidence="8">
    <location>
        <position position="90"/>
    </location>
    <ligand>
        <name>shikimate</name>
        <dbReference type="ChEBI" id="CHEBI:36208"/>
    </ligand>
</feature>
<dbReference type="AlphaFoldDB" id="A0A932GP45"/>
<evidence type="ECO:0000256" key="3">
    <source>
        <dbReference type="ARBA" id="ARBA00022605"/>
    </source>
</evidence>
<dbReference type="GO" id="GO:0008652">
    <property type="term" value="P:amino acid biosynthetic process"/>
    <property type="evidence" value="ECO:0007669"/>
    <property type="project" value="UniProtKB-KW"/>
</dbReference>
<dbReference type="Gene3D" id="3.40.50.720">
    <property type="entry name" value="NAD(P)-binding Rossmann-like Domain"/>
    <property type="match status" value="1"/>
</dbReference>
<keyword evidence="6 8" id="KW-0057">Aromatic amino acid biosynthesis</keyword>
<dbReference type="GO" id="GO:0050661">
    <property type="term" value="F:NADP binding"/>
    <property type="evidence" value="ECO:0007669"/>
    <property type="project" value="InterPro"/>
</dbReference>
<keyword evidence="4 8" id="KW-0521">NADP</keyword>
<accession>A0A932GP45</accession>
<dbReference type="Proteomes" id="UP000741360">
    <property type="component" value="Unassembled WGS sequence"/>
</dbReference>
<dbReference type="GO" id="GO:0019632">
    <property type="term" value="P:shikimate metabolic process"/>
    <property type="evidence" value="ECO:0007669"/>
    <property type="project" value="InterPro"/>
</dbReference>
<comment type="catalytic activity">
    <reaction evidence="7 8">
        <text>shikimate + NADP(+) = 3-dehydroshikimate + NADPH + H(+)</text>
        <dbReference type="Rhea" id="RHEA:17737"/>
        <dbReference type="ChEBI" id="CHEBI:15378"/>
        <dbReference type="ChEBI" id="CHEBI:16630"/>
        <dbReference type="ChEBI" id="CHEBI:36208"/>
        <dbReference type="ChEBI" id="CHEBI:57783"/>
        <dbReference type="ChEBI" id="CHEBI:58349"/>
        <dbReference type="EC" id="1.1.1.25"/>
    </reaction>
</comment>
<proteinExistence type="inferred from homology"/>
<comment type="similarity">
    <text evidence="8">Belongs to the shikimate dehydrogenase family.</text>
</comment>
<gene>
    <name evidence="8" type="primary">aroE</name>
    <name evidence="12" type="ORF">HYY65_05555</name>
</gene>
<evidence type="ECO:0000256" key="6">
    <source>
        <dbReference type="ARBA" id="ARBA00023141"/>
    </source>
</evidence>
<evidence type="ECO:0000313" key="13">
    <source>
        <dbReference type="Proteomes" id="UP000741360"/>
    </source>
</evidence>
<organism evidence="12 13">
    <name type="scientific">Tectimicrobiota bacterium</name>
    <dbReference type="NCBI Taxonomy" id="2528274"/>
    <lineage>
        <taxon>Bacteria</taxon>
        <taxon>Pseudomonadati</taxon>
        <taxon>Nitrospinota/Tectimicrobiota group</taxon>
        <taxon>Candidatus Tectimicrobiota</taxon>
    </lineage>
</organism>
<dbReference type="EC" id="1.1.1.25" evidence="2 8"/>
<dbReference type="GO" id="GO:0004764">
    <property type="term" value="F:shikimate 3-dehydrogenase (NADP+) activity"/>
    <property type="evidence" value="ECO:0007669"/>
    <property type="project" value="UniProtKB-UniRule"/>
</dbReference>
<evidence type="ECO:0000259" key="10">
    <source>
        <dbReference type="Pfam" id="PF08501"/>
    </source>
</evidence>
<evidence type="ECO:0000256" key="7">
    <source>
        <dbReference type="ARBA" id="ARBA00049442"/>
    </source>
</evidence>
<dbReference type="InterPro" id="IPR011342">
    <property type="entry name" value="Shikimate_DH"/>
</dbReference>
<dbReference type="Pfam" id="PF08501">
    <property type="entry name" value="Shikimate_dh_N"/>
    <property type="match status" value="1"/>
</dbReference>
<evidence type="ECO:0000313" key="12">
    <source>
        <dbReference type="EMBL" id="MBI3014523.1"/>
    </source>
</evidence>